<dbReference type="Proteomes" id="UP000092573">
    <property type="component" value="Chromosome"/>
</dbReference>
<evidence type="ECO:0000313" key="3">
    <source>
        <dbReference type="Proteomes" id="UP000092573"/>
    </source>
</evidence>
<keyword evidence="3" id="KW-1185">Reference proteome</keyword>
<dbReference type="PANTHER" id="PTHR42754:SF1">
    <property type="entry name" value="LIPOPROTEIN"/>
    <property type="match status" value="1"/>
</dbReference>
<dbReference type="KEGG" id="pyg:AWM70_15790"/>
<dbReference type="STRING" id="1462996.AWM70_15790"/>
<feature type="signal peptide" evidence="1">
    <location>
        <begin position="1"/>
        <end position="20"/>
    </location>
</feature>
<evidence type="ECO:0000256" key="1">
    <source>
        <dbReference type="SAM" id="SignalP"/>
    </source>
</evidence>
<evidence type="ECO:0008006" key="4">
    <source>
        <dbReference type="Google" id="ProtNLM"/>
    </source>
</evidence>
<sequence>MLAVLFAGLIPFFPASISYADDRFTETVRSYSEFQGSITAMEETPDGSYYFAAYDNTTSILGRMDKNFEIKWITSFDNQRRINSLSPTSDGGVLFAGDSTDFHVIYGKLNVNGTVAFLKAALTDRYSASGTGIVEANDNEGTGILVSGVYRQDQGAPQIPFVFRAGPQGEITAETYMTDMLYNPTFTDMEPSGDGSYLLTGTIRSGSETTGLYQALLVMVGADTQVKWVKSFGTDLGSATGQSIRRTSDGGFVITGNILDSASKQRMFLLKSTTDGSLIWLRDYPLDVNSIGLSVRQTADGGYLVAGGDNYKTMILLKTSNSGEQQWVQTWSDSDAGYGNAFFCRTASGRTLFPRRRLRQISFFANVGR</sequence>
<gene>
    <name evidence="2" type="ORF">AWM70_15790</name>
</gene>
<dbReference type="SUPFAM" id="SSF69322">
    <property type="entry name" value="Tricorn protease domain 2"/>
    <property type="match status" value="1"/>
</dbReference>
<dbReference type="PANTHER" id="PTHR42754">
    <property type="entry name" value="ENDOGLUCANASE"/>
    <property type="match status" value="1"/>
</dbReference>
<dbReference type="RefSeq" id="WP_068697990.1">
    <property type="nucleotide sequence ID" value="NZ_CP014167.1"/>
</dbReference>
<protein>
    <recommendedName>
        <fullName evidence="4">Bulb-type lectin domain-containing protein</fullName>
    </recommendedName>
</protein>
<evidence type="ECO:0000313" key="2">
    <source>
        <dbReference type="EMBL" id="ANS75868.1"/>
    </source>
</evidence>
<dbReference type="EMBL" id="CP014167">
    <property type="protein sequence ID" value="ANS75868.1"/>
    <property type="molecule type" value="Genomic_DNA"/>
</dbReference>
<name>A0A1B1N358_9BACL</name>
<organism evidence="2 3">
    <name type="scientific">Paenibacillus yonginensis</name>
    <dbReference type="NCBI Taxonomy" id="1462996"/>
    <lineage>
        <taxon>Bacteria</taxon>
        <taxon>Bacillati</taxon>
        <taxon>Bacillota</taxon>
        <taxon>Bacilli</taxon>
        <taxon>Bacillales</taxon>
        <taxon>Paenibacillaceae</taxon>
        <taxon>Paenibacillus</taxon>
    </lineage>
</organism>
<reference evidence="2 3" key="1">
    <citation type="submission" date="2016-01" db="EMBL/GenBank/DDBJ databases">
        <title>Complete Genome Sequence of Paenibacillus yonginensis DCY84, a novel Plant Growth-Promoting Bacteria with Elicitation of Induced Systemic Resistance.</title>
        <authorList>
            <person name="Kim Y.J."/>
            <person name="Yang D.C."/>
            <person name="Sukweenadhi J."/>
        </authorList>
    </citation>
    <scope>NUCLEOTIDE SEQUENCE [LARGE SCALE GENOMIC DNA]</scope>
    <source>
        <strain evidence="2 3">DCY84</strain>
    </source>
</reference>
<keyword evidence="1" id="KW-0732">Signal</keyword>
<feature type="chain" id="PRO_5008527629" description="Bulb-type lectin domain-containing protein" evidence="1">
    <location>
        <begin position="21"/>
        <end position="369"/>
    </location>
</feature>
<proteinExistence type="predicted"/>
<accession>A0A1B1N358</accession>
<dbReference type="AlphaFoldDB" id="A0A1B1N358"/>